<gene>
    <name evidence="1" type="ordered locus">Namu_2732</name>
</gene>
<sequence length="109" mass="12442">MKPPELVLIDLAALYGRPPHFRRPNVTILAELSIQVVGMLDAWVLSSVGWLGAVRYQVKLQYGDFLHQEHLVPARMLRKASWTDVRQGQLRGEIADDAEAYRTMRQQTS</sequence>
<dbReference type="KEGG" id="nml:Namu_2732"/>
<keyword evidence="2" id="KW-1185">Reference proteome</keyword>
<proteinExistence type="predicted"/>
<dbReference type="EMBL" id="CP001737">
    <property type="protein sequence ID" value="ACV79078.1"/>
    <property type="molecule type" value="Genomic_DNA"/>
</dbReference>
<dbReference type="InParanoid" id="C8X8M3"/>
<name>C8X8M3_NAKMY</name>
<evidence type="ECO:0000313" key="2">
    <source>
        <dbReference type="Proteomes" id="UP000002218"/>
    </source>
</evidence>
<protein>
    <submittedName>
        <fullName evidence="1">Uncharacterized protein</fullName>
    </submittedName>
</protein>
<organism evidence="1 2">
    <name type="scientific">Nakamurella multipartita (strain ATCC 700099 / DSM 44233 / CIP 104796 / JCM 9543 / NBRC 105858 / Y-104)</name>
    <name type="common">Microsphaera multipartita</name>
    <dbReference type="NCBI Taxonomy" id="479431"/>
    <lineage>
        <taxon>Bacteria</taxon>
        <taxon>Bacillati</taxon>
        <taxon>Actinomycetota</taxon>
        <taxon>Actinomycetes</taxon>
        <taxon>Nakamurellales</taxon>
        <taxon>Nakamurellaceae</taxon>
        <taxon>Nakamurella</taxon>
    </lineage>
</organism>
<accession>C8X8M3</accession>
<dbReference type="STRING" id="479431.Namu_2732"/>
<reference evidence="1 2" key="2">
    <citation type="journal article" date="2010" name="Stand. Genomic Sci.">
        <title>Complete genome sequence of Nakamurella multipartita type strain (Y-104).</title>
        <authorList>
            <person name="Tice H."/>
            <person name="Mayilraj S."/>
            <person name="Sims D."/>
            <person name="Lapidus A."/>
            <person name="Nolan M."/>
            <person name="Lucas S."/>
            <person name="Glavina Del Rio T."/>
            <person name="Copeland A."/>
            <person name="Cheng J.F."/>
            <person name="Meincke L."/>
            <person name="Bruce D."/>
            <person name="Goodwin L."/>
            <person name="Pitluck S."/>
            <person name="Ivanova N."/>
            <person name="Mavromatis K."/>
            <person name="Ovchinnikova G."/>
            <person name="Pati A."/>
            <person name="Chen A."/>
            <person name="Palaniappan K."/>
            <person name="Land M."/>
            <person name="Hauser L."/>
            <person name="Chang Y.J."/>
            <person name="Jeffries C.D."/>
            <person name="Detter J.C."/>
            <person name="Brettin T."/>
            <person name="Rohde M."/>
            <person name="Goker M."/>
            <person name="Bristow J."/>
            <person name="Eisen J.A."/>
            <person name="Markowitz V."/>
            <person name="Hugenholtz P."/>
            <person name="Kyrpides N.C."/>
            <person name="Klenk H.P."/>
            <person name="Chen F."/>
        </authorList>
    </citation>
    <scope>NUCLEOTIDE SEQUENCE [LARGE SCALE GENOMIC DNA]</scope>
    <source>
        <strain evidence="2">ATCC 700099 / DSM 44233 / CIP 104796 / JCM 9543 / NBRC 105858 / Y-104</strain>
    </source>
</reference>
<dbReference type="HOGENOM" id="CLU_2247125_0_0_11"/>
<dbReference type="OrthoDB" id="4377352at2"/>
<dbReference type="AlphaFoldDB" id="C8X8M3"/>
<reference evidence="2" key="1">
    <citation type="submission" date="2009-09" db="EMBL/GenBank/DDBJ databases">
        <title>The complete genome of Nakamurella multipartita DSM 44233.</title>
        <authorList>
            <consortium name="US DOE Joint Genome Institute (JGI-PGF)"/>
            <person name="Lucas S."/>
            <person name="Copeland A."/>
            <person name="Lapidus A."/>
            <person name="Glavina del Rio T."/>
            <person name="Dalin E."/>
            <person name="Tice H."/>
            <person name="Bruce D."/>
            <person name="Goodwin L."/>
            <person name="Pitluck S."/>
            <person name="Kyrpides N."/>
            <person name="Mavromatis K."/>
            <person name="Ivanova N."/>
            <person name="Ovchinnikova G."/>
            <person name="Sims D."/>
            <person name="Meincke L."/>
            <person name="Brettin T."/>
            <person name="Detter J.C."/>
            <person name="Han C."/>
            <person name="Larimer F."/>
            <person name="Land M."/>
            <person name="Hauser L."/>
            <person name="Markowitz V."/>
            <person name="Cheng J.-F."/>
            <person name="Hugenholtz P."/>
            <person name="Woyke T."/>
            <person name="Wu D."/>
            <person name="Klenk H.-P."/>
            <person name="Eisen J.A."/>
        </authorList>
    </citation>
    <scope>NUCLEOTIDE SEQUENCE [LARGE SCALE GENOMIC DNA]</scope>
    <source>
        <strain evidence="2">ATCC 700099 / DSM 44233 / CIP 104796 / JCM 9543 / NBRC 105858 / Y-104</strain>
    </source>
</reference>
<evidence type="ECO:0000313" key="1">
    <source>
        <dbReference type="EMBL" id="ACV79078.1"/>
    </source>
</evidence>
<dbReference type="RefSeq" id="WP_015747957.1">
    <property type="nucleotide sequence ID" value="NC_013235.1"/>
</dbReference>
<dbReference type="Proteomes" id="UP000002218">
    <property type="component" value="Chromosome"/>
</dbReference>